<dbReference type="STRING" id="34506.A0A090LSR3"/>
<evidence type="ECO:0000256" key="7">
    <source>
        <dbReference type="ARBA" id="ARBA00023242"/>
    </source>
</evidence>
<evidence type="ECO:0000256" key="1">
    <source>
        <dbReference type="ARBA" id="ARBA00004123"/>
    </source>
</evidence>
<evidence type="ECO:0000256" key="11">
    <source>
        <dbReference type="ARBA" id="ARBA00080641"/>
    </source>
</evidence>
<dbReference type="InterPro" id="IPR016024">
    <property type="entry name" value="ARM-type_fold"/>
</dbReference>
<keyword evidence="7" id="KW-0539">Nucleus</keyword>
<protein>
    <recommendedName>
        <fullName evidence="9">Transportin-1</fullName>
    </recommendedName>
    <alternativeName>
        <fullName evidence="10">Importin beta-2</fullName>
    </alternativeName>
    <alternativeName>
        <fullName evidence="11">Karyopherin beta-2</fullName>
    </alternativeName>
</protein>
<dbReference type="InterPro" id="IPR011989">
    <property type="entry name" value="ARM-like"/>
</dbReference>
<keyword evidence="6" id="KW-0653">Protein transport</keyword>
<dbReference type="GO" id="GO:0031981">
    <property type="term" value="C:nuclear lumen"/>
    <property type="evidence" value="ECO:0007669"/>
    <property type="project" value="UniProtKB-ARBA"/>
</dbReference>
<comment type="similarity">
    <text evidence="8">Belongs to the importin beta family. Importin beta-2 subfamily.</text>
</comment>
<dbReference type="GO" id="GO:0005737">
    <property type="term" value="C:cytoplasm"/>
    <property type="evidence" value="ECO:0007669"/>
    <property type="project" value="UniProtKB-SubCell"/>
</dbReference>
<dbReference type="Gene3D" id="1.25.10.10">
    <property type="entry name" value="Leucine-rich Repeat Variant"/>
    <property type="match status" value="2"/>
</dbReference>
<accession>A0A090LSR3</accession>
<dbReference type="PANTHER" id="PTHR10527">
    <property type="entry name" value="IMPORTIN BETA"/>
    <property type="match status" value="1"/>
</dbReference>
<reference evidence="15" key="2">
    <citation type="submission" date="2020-12" db="UniProtKB">
        <authorList>
            <consortium name="WormBaseParasite"/>
        </authorList>
    </citation>
    <scope>IDENTIFICATION</scope>
</reference>
<dbReference type="WBParaSite" id="SRAE_2000526900.1">
    <property type="protein sequence ID" value="SRAE_2000526900.1"/>
    <property type="gene ID" value="WBGene00265529"/>
</dbReference>
<gene>
    <name evidence="13 15 16" type="ORF">SRAE_2000526900</name>
</gene>
<dbReference type="OrthoDB" id="951172at2759"/>
<evidence type="ECO:0000259" key="12">
    <source>
        <dbReference type="PROSITE" id="PS50166"/>
    </source>
</evidence>
<dbReference type="SUPFAM" id="SSF48371">
    <property type="entry name" value="ARM repeat"/>
    <property type="match status" value="1"/>
</dbReference>
<comment type="subcellular location">
    <subcellularLocation>
        <location evidence="2">Cytoplasm</location>
    </subcellularLocation>
    <subcellularLocation>
        <location evidence="1">Nucleus</location>
    </subcellularLocation>
</comment>
<evidence type="ECO:0000256" key="6">
    <source>
        <dbReference type="ARBA" id="ARBA00022927"/>
    </source>
</evidence>
<dbReference type="CTD" id="36383022"/>
<dbReference type="SMART" id="SM00913">
    <property type="entry name" value="IBN_N"/>
    <property type="match status" value="1"/>
</dbReference>
<evidence type="ECO:0000256" key="2">
    <source>
        <dbReference type="ARBA" id="ARBA00004496"/>
    </source>
</evidence>
<keyword evidence="3" id="KW-0813">Transport</keyword>
<evidence type="ECO:0000313" key="13">
    <source>
        <dbReference type="EMBL" id="CEF70644.1"/>
    </source>
</evidence>
<dbReference type="GO" id="GO:0006606">
    <property type="term" value="P:protein import into nucleus"/>
    <property type="evidence" value="ECO:0007669"/>
    <property type="project" value="InterPro"/>
</dbReference>
<evidence type="ECO:0000256" key="3">
    <source>
        <dbReference type="ARBA" id="ARBA00022448"/>
    </source>
</evidence>
<dbReference type="WormBase" id="SRAE_2000526900">
    <property type="protein sequence ID" value="SRP09841"/>
    <property type="gene ID" value="WBGene00265529"/>
</dbReference>
<keyword evidence="5" id="KW-0677">Repeat</keyword>
<dbReference type="RefSeq" id="XP_024509840.1">
    <property type="nucleotide sequence ID" value="XM_024644264.1"/>
</dbReference>
<evidence type="ECO:0000256" key="4">
    <source>
        <dbReference type="ARBA" id="ARBA00022490"/>
    </source>
</evidence>
<evidence type="ECO:0000256" key="9">
    <source>
        <dbReference type="ARBA" id="ARBA00067327"/>
    </source>
</evidence>
<dbReference type="EMBL" id="LN609529">
    <property type="protein sequence ID" value="CEF70644.1"/>
    <property type="molecule type" value="Genomic_DNA"/>
</dbReference>
<evidence type="ECO:0000313" key="16">
    <source>
        <dbReference type="WormBase" id="SRAE_2000526900"/>
    </source>
</evidence>
<evidence type="ECO:0000313" key="14">
    <source>
        <dbReference type="Proteomes" id="UP000035682"/>
    </source>
</evidence>
<evidence type="ECO:0000256" key="5">
    <source>
        <dbReference type="ARBA" id="ARBA00022737"/>
    </source>
</evidence>
<reference evidence="13 14" key="1">
    <citation type="submission" date="2014-09" db="EMBL/GenBank/DDBJ databases">
        <authorList>
            <person name="Martin A.A."/>
        </authorList>
    </citation>
    <scope>NUCLEOTIDE SEQUENCE</scope>
    <source>
        <strain evidence="14">ED321</strain>
        <strain evidence="13">ED321 Heterogonic</strain>
    </source>
</reference>
<dbReference type="OMA" id="SNIMMEY"/>
<evidence type="ECO:0000313" key="15">
    <source>
        <dbReference type="WBParaSite" id="SRAE_2000526900.1"/>
    </source>
</evidence>
<dbReference type="InterPro" id="IPR001494">
    <property type="entry name" value="Importin-beta_N"/>
</dbReference>
<dbReference type="AlphaFoldDB" id="A0A090LSR3"/>
<feature type="domain" description="Importin N-terminal" evidence="12">
    <location>
        <begin position="31"/>
        <end position="99"/>
    </location>
</feature>
<keyword evidence="14" id="KW-1185">Reference proteome</keyword>
<dbReference type="Pfam" id="PF13513">
    <property type="entry name" value="HEAT_EZ"/>
    <property type="match status" value="1"/>
</dbReference>
<evidence type="ECO:0000256" key="10">
    <source>
        <dbReference type="ARBA" id="ARBA00076938"/>
    </source>
</evidence>
<name>A0A090LSR3_STRRB</name>
<dbReference type="FunFam" id="1.25.10.10:FF:000028">
    <property type="entry name" value="Transportin-1 isoform 1"/>
    <property type="match status" value="1"/>
</dbReference>
<dbReference type="PROSITE" id="PS50166">
    <property type="entry name" value="IMPORTIN_B_NT"/>
    <property type="match status" value="1"/>
</dbReference>
<dbReference type="InterPro" id="IPR040122">
    <property type="entry name" value="Importin_beta"/>
</dbReference>
<sequence>MAWIPNENELQQILNLLKQTNSGDTTIQRNVQSQLVSLSEHPQFCLYLAYIMADLKDLDEPIRSVSGLILKNILLKYYQFLSVEIKNYVKSKVCSIIGDSSSLIRATVGILLTTIYTREDGKWSQILQYLVNLLQNSNYNLLDGSLGALQKICEDSASKMNEKDIEIIVRPCFKFFNYQVPKIRSTSLSVVNNILLFNSSVVGERFDEFIVEVFQLANDNDNDVIKELCKCLTLICETFFDKIIPQLDNIMKFMIHKTQDINDDIALEACEFWLTVTDHAENDKNILAPILPQLLPVLLKSIRYSQEEIIALKGDIENDSQVPDKEEDIKPRHYRSKNNHFLNGNSKISEIDKAESFLEKNCYMSSDEKDIEDDDSEIDEDEDDTNWTLRKCAAATLDVITNIFGVDCLPILLPHLKELLHHKEWEARESGILCLGAIAEGCMSGITPFMDDLFPYLMEELNSSKALVRSISCWTLSRYCNYICQDTSSPAFQLLVKGLLEKMVDSNKNVQRSACSAFANVIEEVGRGLIIYFSDIITTLTQCYKIYQARNLLILYDCTGTLADVMEENLQNDYFIHSIMPLLIERWKQSTDCDRQFFPLLECISSVALSLKEKFIPYCKPVFQRCISLINNSLNNLQKYNGQDSCFTYIDREIIVVCFDLLAELTDILGKNMEQFYEEVNIGFLIIKASSLGNEEVKQSTFALVGDICKKCPRFLLEYKHQIAAILVANITNNCTSLVNNAVWAFSVMIFILKEEIEMYLTYIIPVLTTILNCHKLERTLSENTAIAIGKIALFAAPRIASCLPNFIRPWCLSLRNVRDNEEKVVAFEGIICLIYLNPAGILGDFVFFCDAIGSWDNPPQHLRSQIIGILNRYKEQIGLPFWNEFLSHCPENLQQKLKTFYGA</sequence>
<organism evidence="13">
    <name type="scientific">Strongyloides ratti</name>
    <name type="common">Parasitic roundworm</name>
    <dbReference type="NCBI Taxonomy" id="34506"/>
    <lineage>
        <taxon>Eukaryota</taxon>
        <taxon>Metazoa</taxon>
        <taxon>Ecdysozoa</taxon>
        <taxon>Nematoda</taxon>
        <taxon>Chromadorea</taxon>
        <taxon>Rhabditida</taxon>
        <taxon>Tylenchina</taxon>
        <taxon>Panagrolaimomorpha</taxon>
        <taxon>Strongyloidoidea</taxon>
        <taxon>Strongyloididae</taxon>
        <taxon>Strongyloides</taxon>
    </lineage>
</organism>
<keyword evidence="4" id="KW-0963">Cytoplasm</keyword>
<dbReference type="GO" id="GO:0031267">
    <property type="term" value="F:small GTPase binding"/>
    <property type="evidence" value="ECO:0007669"/>
    <property type="project" value="InterPro"/>
</dbReference>
<dbReference type="GeneID" id="36383022"/>
<dbReference type="Pfam" id="PF03810">
    <property type="entry name" value="IBN_N"/>
    <property type="match status" value="1"/>
</dbReference>
<dbReference type="Proteomes" id="UP000035682">
    <property type="component" value="Unplaced"/>
</dbReference>
<dbReference type="eggNOG" id="KOG2023">
    <property type="taxonomic scope" value="Eukaryota"/>
</dbReference>
<evidence type="ECO:0000256" key="8">
    <source>
        <dbReference type="ARBA" id="ARBA00038423"/>
    </source>
</evidence>
<proteinExistence type="inferred from homology"/>